<dbReference type="Pfam" id="PF00313">
    <property type="entry name" value="CSD"/>
    <property type="match status" value="2"/>
</dbReference>
<dbReference type="PRINTS" id="PR00050">
    <property type="entry name" value="COLDSHOCK"/>
</dbReference>
<evidence type="ECO:0000313" key="4">
    <source>
        <dbReference type="EMBL" id="CAF4009734.1"/>
    </source>
</evidence>
<dbReference type="AlphaFoldDB" id="A0A8S2NMY0"/>
<protein>
    <recommendedName>
        <fullName evidence="2">CSD domain-containing protein</fullName>
    </recommendedName>
</protein>
<feature type="region of interest" description="Disordered" evidence="1">
    <location>
        <begin position="1"/>
        <end position="26"/>
    </location>
</feature>
<dbReference type="Proteomes" id="UP000677228">
    <property type="component" value="Unassembled WGS sequence"/>
</dbReference>
<accession>A0A8S2NMY0</accession>
<dbReference type="PANTHER" id="PTHR11544">
    <property type="entry name" value="COLD SHOCK DOMAIN CONTAINING PROTEINS"/>
    <property type="match status" value="1"/>
</dbReference>
<feature type="compositionally biased region" description="Basic and acidic residues" evidence="1">
    <location>
        <begin position="188"/>
        <end position="202"/>
    </location>
</feature>
<name>A0A8S2NMY0_9BILA</name>
<evidence type="ECO:0000313" key="5">
    <source>
        <dbReference type="Proteomes" id="UP000682733"/>
    </source>
</evidence>
<reference evidence="4" key="1">
    <citation type="submission" date="2021-02" db="EMBL/GenBank/DDBJ databases">
        <authorList>
            <person name="Nowell W R."/>
        </authorList>
    </citation>
    <scope>NUCLEOTIDE SEQUENCE</scope>
</reference>
<dbReference type="InterPro" id="IPR002059">
    <property type="entry name" value="CSP_DNA-bd"/>
</dbReference>
<dbReference type="FunFam" id="2.40.50.140:FF:000274">
    <property type="entry name" value="Mitochondrial RNA binding protein"/>
    <property type="match status" value="1"/>
</dbReference>
<dbReference type="GO" id="GO:0003676">
    <property type="term" value="F:nucleic acid binding"/>
    <property type="evidence" value="ECO:0007669"/>
    <property type="project" value="InterPro"/>
</dbReference>
<evidence type="ECO:0000256" key="1">
    <source>
        <dbReference type="SAM" id="MobiDB-lite"/>
    </source>
</evidence>
<evidence type="ECO:0000259" key="2">
    <source>
        <dbReference type="PROSITE" id="PS51857"/>
    </source>
</evidence>
<gene>
    <name evidence="3" type="ORF">OVA965_LOCUS23923</name>
    <name evidence="4" type="ORF">TMI583_LOCUS24643</name>
</gene>
<feature type="region of interest" description="Disordered" evidence="1">
    <location>
        <begin position="127"/>
        <end position="202"/>
    </location>
</feature>
<proteinExistence type="predicted"/>
<dbReference type="CDD" id="cd04458">
    <property type="entry name" value="CSP_CDS"/>
    <property type="match status" value="2"/>
</dbReference>
<dbReference type="PROSITE" id="PS51857">
    <property type="entry name" value="CSD_2"/>
    <property type="match status" value="1"/>
</dbReference>
<organism evidence="4 5">
    <name type="scientific">Didymodactylos carnosus</name>
    <dbReference type="NCBI Taxonomy" id="1234261"/>
    <lineage>
        <taxon>Eukaryota</taxon>
        <taxon>Metazoa</taxon>
        <taxon>Spiralia</taxon>
        <taxon>Gnathifera</taxon>
        <taxon>Rotifera</taxon>
        <taxon>Eurotatoria</taxon>
        <taxon>Bdelloidea</taxon>
        <taxon>Philodinida</taxon>
        <taxon>Philodinidae</taxon>
        <taxon>Didymodactylos</taxon>
    </lineage>
</organism>
<dbReference type="InterPro" id="IPR012340">
    <property type="entry name" value="NA-bd_OB-fold"/>
</dbReference>
<feature type="compositionally biased region" description="Gly residues" evidence="1">
    <location>
        <begin position="141"/>
        <end position="152"/>
    </location>
</feature>
<feature type="compositionally biased region" description="Polar residues" evidence="1">
    <location>
        <begin position="1"/>
        <end position="14"/>
    </location>
</feature>
<dbReference type="SMART" id="SM00357">
    <property type="entry name" value="CSP"/>
    <property type="match status" value="2"/>
</dbReference>
<comment type="caution">
    <text evidence="4">The sequence shown here is derived from an EMBL/GenBank/DDBJ whole genome shotgun (WGS) entry which is preliminary data.</text>
</comment>
<dbReference type="InterPro" id="IPR011129">
    <property type="entry name" value="CSD"/>
</dbReference>
<sequence>MSENEVQGNNNNQLEKQDSQVGPDDKKQIYGKDVVALNVTGTVSWFNVKSGYGMIHRDDVDEDIFVHQTAIIKNNPKKYLRSVDDGERVEFDIIQGEKSYEATNVTGPNGTNVQGSKYAADRRQFNTRGGFRGRPFRRPFRGGGFRGRGGSGRPPMQFRQAGFNRGLDQPMGSFDRNLSDPSMMRGGGCEKQDSRVRPDDKKQINGKDVVALNVIGTVSWFNVKSGYGFIHRNDVDEDIFGEKGYEATNVTSRLPVQFRRAGFDQPIGPFDENLSGPPIMCGGFRTRRIFKGRVGLPRVIRSSFGLRGLSTDTM</sequence>
<dbReference type="InterPro" id="IPR050181">
    <property type="entry name" value="Cold_shock_domain"/>
</dbReference>
<dbReference type="SUPFAM" id="SSF50249">
    <property type="entry name" value="Nucleic acid-binding proteins"/>
    <property type="match status" value="2"/>
</dbReference>
<dbReference type="EMBL" id="CAJNOK010014201">
    <property type="protein sequence ID" value="CAF1199619.1"/>
    <property type="molecule type" value="Genomic_DNA"/>
</dbReference>
<feature type="domain" description="CSD" evidence="2">
    <location>
        <begin position="38"/>
        <end position="107"/>
    </location>
</feature>
<dbReference type="Gene3D" id="2.40.50.140">
    <property type="entry name" value="Nucleic acid-binding proteins"/>
    <property type="match status" value="2"/>
</dbReference>
<dbReference type="EMBL" id="CAJOBA010035734">
    <property type="protein sequence ID" value="CAF4009734.1"/>
    <property type="molecule type" value="Genomic_DNA"/>
</dbReference>
<dbReference type="Proteomes" id="UP000682733">
    <property type="component" value="Unassembled WGS sequence"/>
</dbReference>
<feature type="compositionally biased region" description="Basic and acidic residues" evidence="1">
    <location>
        <begin position="15"/>
        <end position="26"/>
    </location>
</feature>
<evidence type="ECO:0000313" key="3">
    <source>
        <dbReference type="EMBL" id="CAF1199619.1"/>
    </source>
</evidence>